<evidence type="ECO:0000256" key="3">
    <source>
        <dbReference type="SAM" id="MobiDB-lite"/>
    </source>
</evidence>
<dbReference type="SUPFAM" id="SSF53955">
    <property type="entry name" value="Lysozyme-like"/>
    <property type="match status" value="1"/>
</dbReference>
<comment type="caution">
    <text evidence="6">The sequence shown here is derived from an EMBL/GenBank/DDBJ whole genome shotgun (WGS) entry which is preliminary data.</text>
</comment>
<name>A0ABW8C5L9_9ACTN</name>
<dbReference type="InterPro" id="IPR023346">
    <property type="entry name" value="Lysozyme-like_dom_sf"/>
</dbReference>
<evidence type="ECO:0000313" key="6">
    <source>
        <dbReference type="EMBL" id="MFI9101714.1"/>
    </source>
</evidence>
<evidence type="ECO:0000256" key="4">
    <source>
        <dbReference type="SAM" id="SignalP"/>
    </source>
</evidence>
<evidence type="ECO:0000256" key="2">
    <source>
        <dbReference type="ARBA" id="ARBA00022801"/>
    </source>
</evidence>
<evidence type="ECO:0000256" key="1">
    <source>
        <dbReference type="ARBA" id="ARBA00010830"/>
    </source>
</evidence>
<keyword evidence="2" id="KW-0378">Hydrolase</keyword>
<accession>A0ABW8C5L9</accession>
<feature type="chain" id="PRO_5045538181" evidence="4">
    <location>
        <begin position="26"/>
        <end position="178"/>
    </location>
</feature>
<dbReference type="Gene3D" id="1.10.530.10">
    <property type="match status" value="1"/>
</dbReference>
<dbReference type="RefSeq" id="WP_399648422.1">
    <property type="nucleotide sequence ID" value="NZ_JBITYG010000003.1"/>
</dbReference>
<dbReference type="Proteomes" id="UP001614394">
    <property type="component" value="Unassembled WGS sequence"/>
</dbReference>
<protein>
    <submittedName>
        <fullName evidence="6">Transglycosylase family protein</fullName>
    </submittedName>
</protein>
<feature type="region of interest" description="Disordered" evidence="3">
    <location>
        <begin position="116"/>
        <end position="155"/>
    </location>
</feature>
<gene>
    <name evidence="6" type="ORF">ACIGXA_14440</name>
</gene>
<reference evidence="6 7" key="1">
    <citation type="submission" date="2024-10" db="EMBL/GenBank/DDBJ databases">
        <title>The Natural Products Discovery Center: Release of the First 8490 Sequenced Strains for Exploring Actinobacteria Biosynthetic Diversity.</title>
        <authorList>
            <person name="Kalkreuter E."/>
            <person name="Kautsar S.A."/>
            <person name="Yang D."/>
            <person name="Bader C.D."/>
            <person name="Teijaro C.N."/>
            <person name="Fluegel L."/>
            <person name="Davis C.M."/>
            <person name="Simpson J.R."/>
            <person name="Lauterbach L."/>
            <person name="Steele A.D."/>
            <person name="Gui C."/>
            <person name="Meng S."/>
            <person name="Li G."/>
            <person name="Viehrig K."/>
            <person name="Ye F."/>
            <person name="Su P."/>
            <person name="Kiefer A.F."/>
            <person name="Nichols A."/>
            <person name="Cepeda A.J."/>
            <person name="Yan W."/>
            <person name="Fan B."/>
            <person name="Jiang Y."/>
            <person name="Adhikari A."/>
            <person name="Zheng C.-J."/>
            <person name="Schuster L."/>
            <person name="Cowan T.M."/>
            <person name="Smanski M.J."/>
            <person name="Chevrette M.G."/>
            <person name="De Carvalho L.P.S."/>
            <person name="Shen B."/>
        </authorList>
    </citation>
    <scope>NUCLEOTIDE SEQUENCE [LARGE SCALE GENOMIC DNA]</scope>
    <source>
        <strain evidence="6 7">NPDC053399</strain>
    </source>
</reference>
<sequence>MVLAKYRVIAVLTGMAALSPLTVLAAGGQAAAADNGVWDRIAKCESGGDWHINNGNGYYGGLQFAAGTWRSNGGTQYAPTADKASREQQIAIATKVQRSSGWGAWPVCARRAGAYGDAPSAGTPKATPPKAKTVRPKAQPPRAAEHPSRGQERAAVAVTSRAAGAPLAVRPPAWWPAW</sequence>
<proteinExistence type="inferred from homology"/>
<organism evidence="6 7">
    <name type="scientific">Streptomyces fildesensis</name>
    <dbReference type="NCBI Taxonomy" id="375757"/>
    <lineage>
        <taxon>Bacteria</taxon>
        <taxon>Bacillati</taxon>
        <taxon>Actinomycetota</taxon>
        <taxon>Actinomycetes</taxon>
        <taxon>Kitasatosporales</taxon>
        <taxon>Streptomycetaceae</taxon>
        <taxon>Streptomyces</taxon>
    </lineage>
</organism>
<dbReference type="InterPro" id="IPR010618">
    <property type="entry name" value="RPF"/>
</dbReference>
<evidence type="ECO:0000259" key="5">
    <source>
        <dbReference type="Pfam" id="PF06737"/>
    </source>
</evidence>
<feature type="signal peptide" evidence="4">
    <location>
        <begin position="1"/>
        <end position="25"/>
    </location>
</feature>
<keyword evidence="4" id="KW-0732">Signal</keyword>
<comment type="similarity">
    <text evidence="1">Belongs to the transglycosylase family. Rpf subfamily.</text>
</comment>
<dbReference type="EMBL" id="JBITYG010000003">
    <property type="protein sequence ID" value="MFI9101714.1"/>
    <property type="molecule type" value="Genomic_DNA"/>
</dbReference>
<dbReference type="Pfam" id="PF06737">
    <property type="entry name" value="Transglycosylas"/>
    <property type="match status" value="1"/>
</dbReference>
<feature type="compositionally biased region" description="Basic and acidic residues" evidence="3">
    <location>
        <begin position="143"/>
        <end position="152"/>
    </location>
</feature>
<dbReference type="CDD" id="cd13925">
    <property type="entry name" value="RPF"/>
    <property type="match status" value="1"/>
</dbReference>
<feature type="domain" description="Resuscitation-promoting factor core lysozyme-like" evidence="5">
    <location>
        <begin position="32"/>
        <end position="108"/>
    </location>
</feature>
<evidence type="ECO:0000313" key="7">
    <source>
        <dbReference type="Proteomes" id="UP001614394"/>
    </source>
</evidence>
<keyword evidence="7" id="KW-1185">Reference proteome</keyword>